<sequence>MKDEIILTIGWVTAIQGGLGAAGRHFGDGPWGLLHRWWDVPTTGYLAILLVGAVLAVAGESAKRRARA</sequence>
<dbReference type="RefSeq" id="WP_323449435.1">
    <property type="nucleotide sequence ID" value="NZ_BSBI01000011.1"/>
</dbReference>
<feature type="transmembrane region" description="Helical" evidence="1">
    <location>
        <begin position="44"/>
        <end position="62"/>
    </location>
</feature>
<proteinExistence type="predicted"/>
<comment type="caution">
    <text evidence="2">The sequence shown here is derived from an EMBL/GenBank/DDBJ whole genome shotgun (WGS) entry which is preliminary data.</text>
</comment>
<accession>A0ABQ5P4D1</accession>
<dbReference type="Proteomes" id="UP001291653">
    <property type="component" value="Unassembled WGS sequence"/>
</dbReference>
<keyword evidence="1" id="KW-1133">Transmembrane helix</keyword>
<keyword evidence="1" id="KW-0812">Transmembrane</keyword>
<evidence type="ECO:0000313" key="3">
    <source>
        <dbReference type="Proteomes" id="UP001291653"/>
    </source>
</evidence>
<evidence type="ECO:0008006" key="4">
    <source>
        <dbReference type="Google" id="ProtNLM"/>
    </source>
</evidence>
<protein>
    <recommendedName>
        <fullName evidence="4">DUF3995 domain-containing protein</fullName>
    </recommendedName>
</protein>
<evidence type="ECO:0000256" key="1">
    <source>
        <dbReference type="SAM" id="Phobius"/>
    </source>
</evidence>
<reference evidence="2 3" key="1">
    <citation type="submission" date="2022-10" db="EMBL/GenBank/DDBJ databases">
        <title>Draft genome sequence of Streptomyces sp. YSPA8.</title>
        <authorList>
            <person name="Moriuchi R."/>
            <person name="Dohra H."/>
            <person name="Yamamura H."/>
            <person name="Kodani S."/>
        </authorList>
    </citation>
    <scope>NUCLEOTIDE SEQUENCE [LARGE SCALE GENOMIC DNA]</scope>
    <source>
        <strain evidence="2 3">YSPA8</strain>
    </source>
</reference>
<keyword evidence="3" id="KW-1185">Reference proteome</keyword>
<evidence type="ECO:0000313" key="2">
    <source>
        <dbReference type="EMBL" id="GLF97419.1"/>
    </source>
</evidence>
<dbReference type="EMBL" id="BSBI01000011">
    <property type="protein sequence ID" value="GLF97419.1"/>
    <property type="molecule type" value="Genomic_DNA"/>
</dbReference>
<keyword evidence="1" id="KW-0472">Membrane</keyword>
<gene>
    <name evidence="2" type="ORF">SYYSPA8_24000</name>
</gene>
<name>A0ABQ5P4D1_9ACTN</name>
<organism evidence="2 3">
    <name type="scientific">Streptomyces yaizuensis</name>
    <dbReference type="NCBI Taxonomy" id="2989713"/>
    <lineage>
        <taxon>Bacteria</taxon>
        <taxon>Bacillati</taxon>
        <taxon>Actinomycetota</taxon>
        <taxon>Actinomycetes</taxon>
        <taxon>Kitasatosporales</taxon>
        <taxon>Streptomycetaceae</taxon>
        <taxon>Streptomyces</taxon>
    </lineage>
</organism>